<evidence type="ECO:0000313" key="1">
    <source>
        <dbReference type="EMBL" id="GIH91980.1"/>
    </source>
</evidence>
<reference evidence="1 2" key="1">
    <citation type="submission" date="2021-01" db="EMBL/GenBank/DDBJ databases">
        <title>Whole genome shotgun sequence of Planobispora siamensis NBRC 107568.</title>
        <authorList>
            <person name="Komaki H."/>
            <person name="Tamura T."/>
        </authorList>
    </citation>
    <scope>NUCLEOTIDE SEQUENCE [LARGE SCALE GENOMIC DNA]</scope>
    <source>
        <strain evidence="1 2">NBRC 107568</strain>
    </source>
</reference>
<organism evidence="1 2">
    <name type="scientific">Planobispora siamensis</name>
    <dbReference type="NCBI Taxonomy" id="936338"/>
    <lineage>
        <taxon>Bacteria</taxon>
        <taxon>Bacillati</taxon>
        <taxon>Actinomycetota</taxon>
        <taxon>Actinomycetes</taxon>
        <taxon>Streptosporangiales</taxon>
        <taxon>Streptosporangiaceae</taxon>
        <taxon>Planobispora</taxon>
    </lineage>
</organism>
<protein>
    <submittedName>
        <fullName evidence="1">Uncharacterized protein</fullName>
    </submittedName>
</protein>
<dbReference type="RefSeq" id="WP_204064226.1">
    <property type="nucleotide sequence ID" value="NZ_BOOJ01000023.1"/>
</dbReference>
<gene>
    <name evidence="1" type="ORF">Psi01_26100</name>
</gene>
<comment type="caution">
    <text evidence="1">The sequence shown here is derived from an EMBL/GenBank/DDBJ whole genome shotgun (WGS) entry which is preliminary data.</text>
</comment>
<keyword evidence="2" id="KW-1185">Reference proteome</keyword>
<evidence type="ECO:0000313" key="2">
    <source>
        <dbReference type="Proteomes" id="UP000619788"/>
    </source>
</evidence>
<dbReference type="EMBL" id="BOOJ01000023">
    <property type="protein sequence ID" value="GIH91980.1"/>
    <property type="molecule type" value="Genomic_DNA"/>
</dbReference>
<proteinExistence type="predicted"/>
<name>A0A8J3SF86_9ACTN</name>
<sequence>MDQTAIAPPSSVDAVRLAERATHEPCAVCLQCLACTMARGCQYWCAPERLS</sequence>
<accession>A0A8J3SF86</accession>
<dbReference type="AlphaFoldDB" id="A0A8J3SF86"/>
<dbReference type="Proteomes" id="UP000619788">
    <property type="component" value="Unassembled WGS sequence"/>
</dbReference>